<dbReference type="EMBL" id="FOPW01000003">
    <property type="protein sequence ID" value="SFH34795.1"/>
    <property type="molecule type" value="Genomic_DNA"/>
</dbReference>
<dbReference type="InterPro" id="IPR050807">
    <property type="entry name" value="TransReg_Diox_bact_type"/>
</dbReference>
<dbReference type="SUPFAM" id="SSF51182">
    <property type="entry name" value="RmlC-like cupins"/>
    <property type="match status" value="1"/>
</dbReference>
<proteinExistence type="predicted"/>
<dbReference type="InterPro" id="IPR013096">
    <property type="entry name" value="Cupin_2"/>
</dbReference>
<dbReference type="STRING" id="995038.SAMN05216274_103267"/>
<evidence type="ECO:0000313" key="4">
    <source>
        <dbReference type="EMBL" id="TFB82817.1"/>
    </source>
</evidence>
<dbReference type="Gene3D" id="1.10.260.40">
    <property type="entry name" value="lambda repressor-like DNA-binding domains"/>
    <property type="match status" value="1"/>
</dbReference>
<dbReference type="PROSITE" id="PS50943">
    <property type="entry name" value="HTH_CROC1"/>
    <property type="match status" value="1"/>
</dbReference>
<sequence length="194" mass="20086">MRALNPAPSGAPLAIGAKLRATRLAQALTIADVAAASNLSTGFISRVERDETSPSVSSLVALCQVLSLQLGSLFEAPDNEVIALADAALINMGGKGAIEKLLTPRGESRVQVLRSTLAPGASGGDELYTINCDVEVLHVLSGSLVLRLVGGEVELSEGDTMTVAGRQPHSWDNRSGGQTELLWTIVPAAWSGSS</sequence>
<dbReference type="InterPro" id="IPR011051">
    <property type="entry name" value="RmlC_Cupin_sf"/>
</dbReference>
<keyword evidence="5" id="KW-1185">Reference proteome</keyword>
<keyword evidence="1" id="KW-0238">DNA-binding</keyword>
<evidence type="ECO:0000259" key="2">
    <source>
        <dbReference type="PROSITE" id="PS50943"/>
    </source>
</evidence>
<evidence type="ECO:0000313" key="6">
    <source>
        <dbReference type="Proteomes" id="UP000297963"/>
    </source>
</evidence>
<dbReference type="Pfam" id="PF07883">
    <property type="entry name" value="Cupin_2"/>
    <property type="match status" value="1"/>
</dbReference>
<dbReference type="RefSeq" id="WP_092448708.1">
    <property type="nucleotide sequence ID" value="NZ_BKAC01000001.1"/>
</dbReference>
<comment type="caution">
    <text evidence="4">The sequence shown here is derived from an EMBL/GenBank/DDBJ whole genome shotgun (WGS) entry which is preliminary data.</text>
</comment>
<protein>
    <submittedName>
        <fullName evidence="4">Cupin domain-containing protein</fullName>
    </submittedName>
</protein>
<reference evidence="3 5" key="1">
    <citation type="submission" date="2016-10" db="EMBL/GenBank/DDBJ databases">
        <authorList>
            <person name="Varghese N."/>
            <person name="Submissions S."/>
        </authorList>
    </citation>
    <scope>NUCLEOTIDE SEQUENCE [LARGE SCALE GENOMIC DNA]</scope>
    <source>
        <strain evidence="3 5">GMCC 1.11211</strain>
    </source>
</reference>
<dbReference type="Proteomes" id="UP000297963">
    <property type="component" value="Unassembled WGS sequence"/>
</dbReference>
<dbReference type="CDD" id="cd02209">
    <property type="entry name" value="cupin_XRE_C"/>
    <property type="match status" value="1"/>
</dbReference>
<gene>
    <name evidence="4" type="ORF">E3O11_13245</name>
    <name evidence="3" type="ORF">SAMN05216274_103267</name>
</gene>
<dbReference type="Proteomes" id="UP000199681">
    <property type="component" value="Unassembled WGS sequence"/>
</dbReference>
<accession>A0A1I2ZAZ9</accession>
<dbReference type="PANTHER" id="PTHR46797">
    <property type="entry name" value="HTH-TYPE TRANSCRIPTIONAL REGULATOR"/>
    <property type="match status" value="1"/>
</dbReference>
<evidence type="ECO:0000313" key="3">
    <source>
        <dbReference type="EMBL" id="SFH34795.1"/>
    </source>
</evidence>
<dbReference type="CDD" id="cd00093">
    <property type="entry name" value="HTH_XRE"/>
    <property type="match status" value="1"/>
</dbReference>
<dbReference type="SMART" id="SM00530">
    <property type="entry name" value="HTH_XRE"/>
    <property type="match status" value="1"/>
</dbReference>
<name>A0A1I2ZAZ9_9MICO</name>
<feature type="domain" description="HTH cro/C1-type" evidence="2">
    <location>
        <begin position="19"/>
        <end position="73"/>
    </location>
</feature>
<organism evidence="4 6">
    <name type="scientific">Cryobacterium levicorallinum</name>
    <dbReference type="NCBI Taxonomy" id="995038"/>
    <lineage>
        <taxon>Bacteria</taxon>
        <taxon>Bacillati</taxon>
        <taxon>Actinomycetota</taxon>
        <taxon>Actinomycetes</taxon>
        <taxon>Micrococcales</taxon>
        <taxon>Microbacteriaceae</taxon>
        <taxon>Cryobacterium</taxon>
    </lineage>
</organism>
<dbReference type="InterPro" id="IPR001387">
    <property type="entry name" value="Cro/C1-type_HTH"/>
</dbReference>
<dbReference type="InterPro" id="IPR010982">
    <property type="entry name" value="Lambda_DNA-bd_dom_sf"/>
</dbReference>
<dbReference type="SUPFAM" id="SSF47413">
    <property type="entry name" value="lambda repressor-like DNA-binding domains"/>
    <property type="match status" value="1"/>
</dbReference>
<dbReference type="GO" id="GO:0003677">
    <property type="term" value="F:DNA binding"/>
    <property type="evidence" value="ECO:0007669"/>
    <property type="project" value="UniProtKB-KW"/>
</dbReference>
<dbReference type="EMBL" id="SOFE01000023">
    <property type="protein sequence ID" value="TFB82817.1"/>
    <property type="molecule type" value="Genomic_DNA"/>
</dbReference>
<dbReference type="PANTHER" id="PTHR46797:SF1">
    <property type="entry name" value="METHYLPHOSPHONATE SYNTHASE"/>
    <property type="match status" value="1"/>
</dbReference>
<dbReference type="AlphaFoldDB" id="A0A1I2ZAZ9"/>
<dbReference type="GO" id="GO:0005829">
    <property type="term" value="C:cytosol"/>
    <property type="evidence" value="ECO:0007669"/>
    <property type="project" value="TreeGrafter"/>
</dbReference>
<dbReference type="GO" id="GO:0003700">
    <property type="term" value="F:DNA-binding transcription factor activity"/>
    <property type="evidence" value="ECO:0007669"/>
    <property type="project" value="TreeGrafter"/>
</dbReference>
<dbReference type="InterPro" id="IPR014710">
    <property type="entry name" value="RmlC-like_jellyroll"/>
</dbReference>
<evidence type="ECO:0000313" key="5">
    <source>
        <dbReference type="Proteomes" id="UP000199681"/>
    </source>
</evidence>
<reference evidence="4 6" key="2">
    <citation type="submission" date="2019-03" db="EMBL/GenBank/DDBJ databases">
        <title>Genomics of glacier-inhabiting Cryobacterium strains.</title>
        <authorList>
            <person name="Liu Q."/>
            <person name="Xin Y.-H."/>
        </authorList>
    </citation>
    <scope>NUCLEOTIDE SEQUENCE [LARGE SCALE GENOMIC DNA]</scope>
    <source>
        <strain evidence="4 6">Hh34</strain>
    </source>
</reference>
<dbReference type="Pfam" id="PF01381">
    <property type="entry name" value="HTH_3"/>
    <property type="match status" value="1"/>
</dbReference>
<evidence type="ECO:0000256" key="1">
    <source>
        <dbReference type="ARBA" id="ARBA00023125"/>
    </source>
</evidence>
<dbReference type="Gene3D" id="2.60.120.10">
    <property type="entry name" value="Jelly Rolls"/>
    <property type="match status" value="1"/>
</dbReference>